<sequence>MGGNFMIRQAAVQDIPEMLRIYDAARAAMRAAGNPTQWSGGYPAEKLLRADIARGVSYVLHDAGAAPYAAFVLIAGDDPTYAHIENGAWRDDTPYATLHRVGSDGSHRGTFRAILDFARTQHSHLRADTHEDNYPMQHLLCAGGFVFCGTIYVADGTPRRAYEWTKESHP</sequence>
<organism evidence="1 2">
    <name type="scientific">Selenomonas flueggei ATCC 43531</name>
    <dbReference type="NCBI Taxonomy" id="638302"/>
    <lineage>
        <taxon>Bacteria</taxon>
        <taxon>Bacillati</taxon>
        <taxon>Bacillota</taxon>
        <taxon>Negativicutes</taxon>
        <taxon>Selenomonadales</taxon>
        <taxon>Selenomonadaceae</taxon>
        <taxon>Selenomonas</taxon>
    </lineage>
</organism>
<reference evidence="1 2" key="1">
    <citation type="submission" date="2009-04" db="EMBL/GenBank/DDBJ databases">
        <authorList>
            <person name="Qin X."/>
            <person name="Bachman B."/>
            <person name="Battles P."/>
            <person name="Bell A."/>
            <person name="Bess C."/>
            <person name="Bickham C."/>
            <person name="Chaboub L."/>
            <person name="Chen D."/>
            <person name="Coyle M."/>
            <person name="Deiros D.R."/>
            <person name="Dinh H."/>
            <person name="Forbes L."/>
            <person name="Fowler G."/>
            <person name="Francisco L."/>
            <person name="Fu Q."/>
            <person name="Gubbala S."/>
            <person name="Hale W."/>
            <person name="Han Y."/>
            <person name="Hemphill L."/>
            <person name="Highlander S.K."/>
            <person name="Hirani K."/>
            <person name="Hogues M."/>
            <person name="Jackson L."/>
            <person name="Jakkamsetti A."/>
            <person name="Javaid M."/>
            <person name="Jiang H."/>
            <person name="Korchina V."/>
            <person name="Kovar C."/>
            <person name="Lara F."/>
            <person name="Lee S."/>
            <person name="Mata R."/>
            <person name="Mathew T."/>
            <person name="Moen C."/>
            <person name="Morales K."/>
            <person name="Munidasa M."/>
            <person name="Nazareth L."/>
            <person name="Ngo R."/>
            <person name="Nguyen L."/>
            <person name="Okwuonu G."/>
            <person name="Ongeri F."/>
            <person name="Patil S."/>
            <person name="Petrosino J."/>
            <person name="Pham C."/>
            <person name="Pham P."/>
            <person name="Pu L.-L."/>
            <person name="Puazo M."/>
            <person name="Raj R."/>
            <person name="Reid J."/>
            <person name="Rouhana J."/>
            <person name="Saada N."/>
            <person name="Shang Y."/>
            <person name="Simmons D."/>
            <person name="Thornton R."/>
            <person name="Warren J."/>
            <person name="Weissenberger G."/>
            <person name="Zhang J."/>
            <person name="Zhang L."/>
            <person name="Zhou C."/>
            <person name="Zhu D."/>
            <person name="Muzny D."/>
            <person name="Worley K."/>
            <person name="Gibbs R."/>
        </authorList>
    </citation>
    <scope>NUCLEOTIDE SEQUENCE [LARGE SCALE GENOMIC DNA]</scope>
    <source>
        <strain evidence="1 2">ATCC 43531</strain>
    </source>
</reference>
<evidence type="ECO:0000313" key="1">
    <source>
        <dbReference type="EMBL" id="EEQ48195.1"/>
    </source>
</evidence>
<evidence type="ECO:0008006" key="3">
    <source>
        <dbReference type="Google" id="ProtNLM"/>
    </source>
</evidence>
<keyword evidence="2" id="KW-1185">Reference proteome</keyword>
<dbReference type="EMBL" id="ACLA01000021">
    <property type="protein sequence ID" value="EEQ48195.1"/>
    <property type="molecule type" value="Genomic_DNA"/>
</dbReference>
<evidence type="ECO:0000313" key="2">
    <source>
        <dbReference type="Proteomes" id="UP000005309"/>
    </source>
</evidence>
<dbReference type="OrthoDB" id="9796381at2"/>
<dbReference type="InterPro" id="IPR016181">
    <property type="entry name" value="Acyl_CoA_acyltransferase"/>
</dbReference>
<dbReference type="Proteomes" id="UP000005309">
    <property type="component" value="Unassembled WGS sequence"/>
</dbReference>
<dbReference type="eggNOG" id="COG0456">
    <property type="taxonomic scope" value="Bacteria"/>
</dbReference>
<proteinExistence type="predicted"/>
<accession>C4V4U8</accession>
<protein>
    <recommendedName>
        <fullName evidence="3">N-acetyltransferase domain-containing protein</fullName>
    </recommendedName>
</protein>
<gene>
    <name evidence="1" type="ORF">HMPREF0908_1532</name>
</gene>
<name>C4V4U8_9FIRM</name>
<dbReference type="SUPFAM" id="SSF55729">
    <property type="entry name" value="Acyl-CoA N-acyltransferases (Nat)"/>
    <property type="match status" value="1"/>
</dbReference>
<dbReference type="Gene3D" id="3.40.630.30">
    <property type="match status" value="1"/>
</dbReference>
<dbReference type="STRING" id="638302.HMPREF0908_1532"/>
<dbReference type="AlphaFoldDB" id="C4V4U8"/>
<comment type="caution">
    <text evidence="1">The sequence shown here is derived from an EMBL/GenBank/DDBJ whole genome shotgun (WGS) entry which is preliminary data.</text>
</comment>
<dbReference type="HOGENOM" id="CLU_013985_13_0_9"/>